<dbReference type="Proteomes" id="UP000326380">
    <property type="component" value="Unassembled WGS sequence"/>
</dbReference>
<feature type="domain" description="Phosphatidic acid phosphatase type 2/haloperoxidase" evidence="2">
    <location>
        <begin position="131"/>
        <end position="200"/>
    </location>
</feature>
<keyword evidence="1" id="KW-0812">Transmembrane</keyword>
<proteinExistence type="predicted"/>
<dbReference type="AlphaFoldDB" id="A0AA88FHB6"/>
<protein>
    <submittedName>
        <fullName evidence="3">Phosphatase PAP2 family protein</fullName>
    </submittedName>
</protein>
<evidence type="ECO:0000313" key="3">
    <source>
        <dbReference type="EMBL" id="KAA9327053.1"/>
    </source>
</evidence>
<dbReference type="RefSeq" id="WP_151080235.1">
    <property type="nucleotide sequence ID" value="NZ_VTWU01000007.1"/>
</dbReference>
<evidence type="ECO:0000256" key="1">
    <source>
        <dbReference type="SAM" id="Phobius"/>
    </source>
</evidence>
<comment type="caution">
    <text evidence="3">The sequence shown here is derived from an EMBL/GenBank/DDBJ whole genome shotgun (WGS) entry which is preliminary data.</text>
</comment>
<evidence type="ECO:0000313" key="4">
    <source>
        <dbReference type="Proteomes" id="UP000326380"/>
    </source>
</evidence>
<keyword evidence="1" id="KW-0472">Membrane</keyword>
<feature type="transmembrane region" description="Helical" evidence="1">
    <location>
        <begin position="112"/>
        <end position="131"/>
    </location>
</feature>
<sequence>MSRWFTSSSPQTRRLAAAVSGLGHPLLTAVGFVGFAAFRRLEDGPAVWVVGLVAGGVVLPVAAWSYWQVRRGHYTNFDVSVREQRYSIYPPLLGLLGGATLLVGGLSGTEFLRPGLVAATGLLALCYLLNFRLKVSLHAALSFFLAGCLTLLSGPLAAGVALAVASLVAASRLVLGRHTAPELLAGAFLGLGAAGLLAGWEYLAPA</sequence>
<dbReference type="InterPro" id="IPR000326">
    <property type="entry name" value="PAP2/HPO"/>
</dbReference>
<dbReference type="Gene3D" id="1.20.144.10">
    <property type="entry name" value="Phosphatidic acid phosphatase type 2/haloperoxidase"/>
    <property type="match status" value="1"/>
</dbReference>
<dbReference type="Pfam" id="PF01569">
    <property type="entry name" value="PAP2"/>
    <property type="match status" value="1"/>
</dbReference>
<dbReference type="SUPFAM" id="SSF48317">
    <property type="entry name" value="Acid phosphatase/Vanadium-dependent haloperoxidase"/>
    <property type="match status" value="1"/>
</dbReference>
<accession>A0AA88FHB6</accession>
<organism evidence="3 4">
    <name type="scientific">Hymenobacter busanensis</name>
    <dbReference type="NCBI Taxonomy" id="2607656"/>
    <lineage>
        <taxon>Bacteria</taxon>
        <taxon>Pseudomonadati</taxon>
        <taxon>Bacteroidota</taxon>
        <taxon>Cytophagia</taxon>
        <taxon>Cytophagales</taxon>
        <taxon>Hymenobacteraceae</taxon>
        <taxon>Hymenobacter</taxon>
    </lineage>
</organism>
<reference evidence="3 4" key="1">
    <citation type="submission" date="2019-09" db="EMBL/GenBank/DDBJ databases">
        <title>Genome sequence of Hymenobacter sp. M3.</title>
        <authorList>
            <person name="Srinivasan S."/>
        </authorList>
    </citation>
    <scope>NUCLEOTIDE SEQUENCE [LARGE SCALE GENOMIC DNA]</scope>
    <source>
        <strain evidence="3 4">M3</strain>
    </source>
</reference>
<keyword evidence="1" id="KW-1133">Transmembrane helix</keyword>
<name>A0AA88FHB6_9BACT</name>
<feature type="transmembrane region" description="Helical" evidence="1">
    <location>
        <begin position="45"/>
        <end position="67"/>
    </location>
</feature>
<feature type="transmembrane region" description="Helical" evidence="1">
    <location>
        <begin position="15"/>
        <end position="39"/>
    </location>
</feature>
<feature type="transmembrane region" description="Helical" evidence="1">
    <location>
        <begin position="183"/>
        <end position="203"/>
    </location>
</feature>
<keyword evidence="4" id="KW-1185">Reference proteome</keyword>
<feature type="transmembrane region" description="Helical" evidence="1">
    <location>
        <begin position="143"/>
        <end position="171"/>
    </location>
</feature>
<gene>
    <name evidence="3" type="ORF">F0P96_17585</name>
</gene>
<evidence type="ECO:0000259" key="2">
    <source>
        <dbReference type="Pfam" id="PF01569"/>
    </source>
</evidence>
<feature type="transmembrane region" description="Helical" evidence="1">
    <location>
        <begin position="88"/>
        <end position="106"/>
    </location>
</feature>
<dbReference type="InterPro" id="IPR036938">
    <property type="entry name" value="PAP2/HPO_sf"/>
</dbReference>
<dbReference type="EMBL" id="VTWU01000007">
    <property type="protein sequence ID" value="KAA9327053.1"/>
    <property type="molecule type" value="Genomic_DNA"/>
</dbReference>